<sequence length="304" mass="33599">MSTTSSSTPFVLVAFLRIVSGAVSLLSTVFTYGWIVIEDGLLTLLNLILPRLKPGYVVPEDAPGRSGLWPEYVAPQQSDSRSPCPGLNALANHGIIAHSGRGISFVEAEKAIRHTYNFAPTFSKLLPLYASQMLCRDYKTGTFDLADVAAHNGIEHDASLTRDDAAHTINQSSSQHALALELLTGGTGTCGDLTPADFSRFTSERRAHSRRANAQYTMSTIHRLFASANSAIMMTTFEGRVKDLNPWLIDERIPEGWEPRVRDRMGLTLTKLNLTATRIELGVEEEVRDQLKWFRGSKPIVQRK</sequence>
<organism evidence="9 10">
    <name type="scientific">Ceriporiopsis subvermispora (strain B)</name>
    <name type="common">White-rot fungus</name>
    <name type="synonym">Gelatoporia subvermispora</name>
    <dbReference type="NCBI Taxonomy" id="914234"/>
    <lineage>
        <taxon>Eukaryota</taxon>
        <taxon>Fungi</taxon>
        <taxon>Dikarya</taxon>
        <taxon>Basidiomycota</taxon>
        <taxon>Agaricomycotina</taxon>
        <taxon>Agaricomycetes</taxon>
        <taxon>Polyporales</taxon>
        <taxon>Gelatoporiaceae</taxon>
        <taxon>Gelatoporia</taxon>
    </lineage>
</organism>
<dbReference type="EMBL" id="KB445797">
    <property type="protein sequence ID" value="EMD37165.1"/>
    <property type="molecule type" value="Genomic_DNA"/>
</dbReference>
<keyword evidence="2 9" id="KW-0575">Peroxidase</keyword>
<evidence type="ECO:0000313" key="10">
    <source>
        <dbReference type="Proteomes" id="UP000016930"/>
    </source>
</evidence>
<comment type="similarity">
    <text evidence="7">Belongs to the chloroperoxidase family.</text>
</comment>
<keyword evidence="3" id="KW-0349">Heme</keyword>
<evidence type="ECO:0000256" key="5">
    <source>
        <dbReference type="ARBA" id="ARBA00023002"/>
    </source>
</evidence>
<dbReference type="GO" id="GO:0004601">
    <property type="term" value="F:peroxidase activity"/>
    <property type="evidence" value="ECO:0007669"/>
    <property type="project" value="UniProtKB-KW"/>
</dbReference>
<dbReference type="Pfam" id="PF01328">
    <property type="entry name" value="Peroxidase_2"/>
    <property type="match status" value="1"/>
</dbReference>
<keyword evidence="10" id="KW-1185">Reference proteome</keyword>
<comment type="cofactor">
    <cofactor evidence="1">
        <name>heme b</name>
        <dbReference type="ChEBI" id="CHEBI:60344"/>
    </cofactor>
</comment>
<dbReference type="PANTHER" id="PTHR33577">
    <property type="entry name" value="STERIGMATOCYSTIN BIOSYNTHESIS PEROXIDASE STCC-RELATED"/>
    <property type="match status" value="1"/>
</dbReference>
<dbReference type="PROSITE" id="PS51405">
    <property type="entry name" value="HEME_HALOPEROXIDASE"/>
    <property type="match status" value="1"/>
</dbReference>
<dbReference type="OrthoDB" id="407298at2759"/>
<reference evidence="9 10" key="1">
    <citation type="journal article" date="2012" name="Proc. Natl. Acad. Sci. U.S.A.">
        <title>Comparative genomics of Ceriporiopsis subvermispora and Phanerochaete chrysosporium provide insight into selective ligninolysis.</title>
        <authorList>
            <person name="Fernandez-Fueyo E."/>
            <person name="Ruiz-Duenas F.J."/>
            <person name="Ferreira P."/>
            <person name="Floudas D."/>
            <person name="Hibbett D.S."/>
            <person name="Canessa P."/>
            <person name="Larrondo L.F."/>
            <person name="James T.Y."/>
            <person name="Seelenfreund D."/>
            <person name="Lobos S."/>
            <person name="Polanco R."/>
            <person name="Tello M."/>
            <person name="Honda Y."/>
            <person name="Watanabe T."/>
            <person name="Watanabe T."/>
            <person name="Ryu J.S."/>
            <person name="Kubicek C.P."/>
            <person name="Schmoll M."/>
            <person name="Gaskell J."/>
            <person name="Hammel K.E."/>
            <person name="St John F.J."/>
            <person name="Vanden Wymelenberg A."/>
            <person name="Sabat G."/>
            <person name="Splinter BonDurant S."/>
            <person name="Syed K."/>
            <person name="Yadav J.S."/>
            <person name="Doddapaneni H."/>
            <person name="Subramanian V."/>
            <person name="Lavin J.L."/>
            <person name="Oguiza J.A."/>
            <person name="Perez G."/>
            <person name="Pisabarro A.G."/>
            <person name="Ramirez L."/>
            <person name="Santoyo F."/>
            <person name="Master E."/>
            <person name="Coutinho P.M."/>
            <person name="Henrissat B."/>
            <person name="Lombard V."/>
            <person name="Magnuson J.K."/>
            <person name="Kuees U."/>
            <person name="Hori C."/>
            <person name="Igarashi K."/>
            <person name="Samejima M."/>
            <person name="Held B.W."/>
            <person name="Barry K.W."/>
            <person name="LaButti K.M."/>
            <person name="Lapidus A."/>
            <person name="Lindquist E.A."/>
            <person name="Lucas S.M."/>
            <person name="Riley R."/>
            <person name="Salamov A.A."/>
            <person name="Hoffmeister D."/>
            <person name="Schwenk D."/>
            <person name="Hadar Y."/>
            <person name="Yarden O."/>
            <person name="de Vries R.P."/>
            <person name="Wiebenga A."/>
            <person name="Stenlid J."/>
            <person name="Eastwood D."/>
            <person name="Grigoriev I.V."/>
            <person name="Berka R.M."/>
            <person name="Blanchette R.A."/>
            <person name="Kersten P."/>
            <person name="Martinez A.T."/>
            <person name="Vicuna R."/>
            <person name="Cullen D."/>
        </authorList>
    </citation>
    <scope>NUCLEOTIDE SEQUENCE [LARGE SCALE GENOMIC DNA]</scope>
    <source>
        <strain evidence="9 10">B</strain>
    </source>
</reference>
<evidence type="ECO:0000256" key="3">
    <source>
        <dbReference type="ARBA" id="ARBA00022617"/>
    </source>
</evidence>
<dbReference type="Gene3D" id="1.10.489.10">
    <property type="entry name" value="Chloroperoxidase-like"/>
    <property type="match status" value="1"/>
</dbReference>
<evidence type="ECO:0000256" key="2">
    <source>
        <dbReference type="ARBA" id="ARBA00022559"/>
    </source>
</evidence>
<keyword evidence="4" id="KW-0479">Metal-binding</keyword>
<evidence type="ECO:0000313" key="9">
    <source>
        <dbReference type="EMBL" id="EMD37165.1"/>
    </source>
</evidence>
<evidence type="ECO:0000256" key="7">
    <source>
        <dbReference type="ARBA" id="ARBA00025795"/>
    </source>
</evidence>
<evidence type="ECO:0000256" key="6">
    <source>
        <dbReference type="ARBA" id="ARBA00023004"/>
    </source>
</evidence>
<gene>
    <name evidence="9" type="primary">HTP5</name>
    <name evidence="9" type="ORF">CERSUDRAFT_115079</name>
</gene>
<name>M2QYC8_CERS8</name>
<dbReference type="STRING" id="914234.M2QYC8"/>
<keyword evidence="6" id="KW-0408">Iron</keyword>
<dbReference type="HOGENOM" id="CLU_050230_1_0_1"/>
<dbReference type="InterPro" id="IPR000028">
    <property type="entry name" value="Chloroperoxidase"/>
</dbReference>
<accession>M2QYC8</accession>
<evidence type="ECO:0000256" key="4">
    <source>
        <dbReference type="ARBA" id="ARBA00022723"/>
    </source>
</evidence>
<evidence type="ECO:0000259" key="8">
    <source>
        <dbReference type="PROSITE" id="PS51405"/>
    </source>
</evidence>
<dbReference type="PANTHER" id="PTHR33577:SF18">
    <property type="entry name" value="HEME HALOPEROXIDASE FAMILY PROFILE DOMAIN-CONTAINING PROTEIN"/>
    <property type="match status" value="1"/>
</dbReference>
<dbReference type="GO" id="GO:0046872">
    <property type="term" value="F:metal ion binding"/>
    <property type="evidence" value="ECO:0007669"/>
    <property type="project" value="UniProtKB-KW"/>
</dbReference>
<dbReference type="AlphaFoldDB" id="M2QYC8"/>
<dbReference type="Proteomes" id="UP000016930">
    <property type="component" value="Unassembled WGS sequence"/>
</dbReference>
<evidence type="ECO:0000256" key="1">
    <source>
        <dbReference type="ARBA" id="ARBA00001970"/>
    </source>
</evidence>
<proteinExistence type="inferred from homology"/>
<feature type="domain" description="Heme haloperoxidase family profile" evidence="8">
    <location>
        <begin position="68"/>
        <end position="274"/>
    </location>
</feature>
<dbReference type="SUPFAM" id="SSF47571">
    <property type="entry name" value="Cloroperoxidase"/>
    <property type="match status" value="1"/>
</dbReference>
<protein>
    <submittedName>
        <fullName evidence="9">Heme-thiolate peroxidase</fullName>
    </submittedName>
</protein>
<dbReference type="InterPro" id="IPR036851">
    <property type="entry name" value="Chloroperoxidase-like_sf"/>
</dbReference>
<keyword evidence="5" id="KW-0560">Oxidoreductase</keyword>